<organism evidence="2 3">
    <name type="scientific">Boletus edulis BED1</name>
    <dbReference type="NCBI Taxonomy" id="1328754"/>
    <lineage>
        <taxon>Eukaryota</taxon>
        <taxon>Fungi</taxon>
        <taxon>Dikarya</taxon>
        <taxon>Basidiomycota</taxon>
        <taxon>Agaricomycotina</taxon>
        <taxon>Agaricomycetes</taxon>
        <taxon>Agaricomycetidae</taxon>
        <taxon>Boletales</taxon>
        <taxon>Boletineae</taxon>
        <taxon>Boletaceae</taxon>
        <taxon>Boletoideae</taxon>
        <taxon>Boletus</taxon>
    </lineage>
</organism>
<reference evidence="2" key="2">
    <citation type="journal article" date="2020" name="Nat. Commun.">
        <title>Large-scale genome sequencing of mycorrhizal fungi provides insights into the early evolution of symbiotic traits.</title>
        <authorList>
            <person name="Miyauchi S."/>
            <person name="Kiss E."/>
            <person name="Kuo A."/>
            <person name="Drula E."/>
            <person name="Kohler A."/>
            <person name="Sanchez-Garcia M."/>
            <person name="Morin E."/>
            <person name="Andreopoulos B."/>
            <person name="Barry K.W."/>
            <person name="Bonito G."/>
            <person name="Buee M."/>
            <person name="Carver A."/>
            <person name="Chen C."/>
            <person name="Cichocki N."/>
            <person name="Clum A."/>
            <person name="Culley D."/>
            <person name="Crous P.W."/>
            <person name="Fauchery L."/>
            <person name="Girlanda M."/>
            <person name="Hayes R.D."/>
            <person name="Keri Z."/>
            <person name="LaButti K."/>
            <person name="Lipzen A."/>
            <person name="Lombard V."/>
            <person name="Magnuson J."/>
            <person name="Maillard F."/>
            <person name="Murat C."/>
            <person name="Nolan M."/>
            <person name="Ohm R.A."/>
            <person name="Pangilinan J."/>
            <person name="Pereira M.F."/>
            <person name="Perotto S."/>
            <person name="Peter M."/>
            <person name="Pfister S."/>
            <person name="Riley R."/>
            <person name="Sitrit Y."/>
            <person name="Stielow J.B."/>
            <person name="Szollosi G."/>
            <person name="Zifcakova L."/>
            <person name="Stursova M."/>
            <person name="Spatafora J.W."/>
            <person name="Tedersoo L."/>
            <person name="Vaario L.M."/>
            <person name="Yamada A."/>
            <person name="Yan M."/>
            <person name="Wang P."/>
            <person name="Xu J."/>
            <person name="Bruns T."/>
            <person name="Baldrian P."/>
            <person name="Vilgalys R."/>
            <person name="Dunand C."/>
            <person name="Henrissat B."/>
            <person name="Grigoriev I.V."/>
            <person name="Hibbett D."/>
            <person name="Nagy L.G."/>
            <person name="Martin F.M."/>
        </authorList>
    </citation>
    <scope>NUCLEOTIDE SEQUENCE</scope>
    <source>
        <strain evidence="2">BED1</strain>
    </source>
</reference>
<gene>
    <name evidence="2" type="ORF">L210DRAFT_1006806</name>
</gene>
<dbReference type="AlphaFoldDB" id="A0AAD4GDG3"/>
<feature type="signal peptide" evidence="1">
    <location>
        <begin position="1"/>
        <end position="28"/>
    </location>
</feature>
<protein>
    <submittedName>
        <fullName evidence="2">Uncharacterized protein</fullName>
    </submittedName>
</protein>
<dbReference type="EMBL" id="WHUW01000017">
    <property type="protein sequence ID" value="KAF8437953.1"/>
    <property type="molecule type" value="Genomic_DNA"/>
</dbReference>
<name>A0AAD4GDG3_BOLED</name>
<evidence type="ECO:0000313" key="3">
    <source>
        <dbReference type="Proteomes" id="UP001194468"/>
    </source>
</evidence>
<keyword evidence="3" id="KW-1185">Reference proteome</keyword>
<keyword evidence="1" id="KW-0732">Signal</keyword>
<accession>A0AAD4GDG3</accession>
<evidence type="ECO:0000256" key="1">
    <source>
        <dbReference type="SAM" id="SignalP"/>
    </source>
</evidence>
<reference evidence="2" key="1">
    <citation type="submission" date="2019-10" db="EMBL/GenBank/DDBJ databases">
        <authorList>
            <consortium name="DOE Joint Genome Institute"/>
            <person name="Kuo A."/>
            <person name="Miyauchi S."/>
            <person name="Kiss E."/>
            <person name="Drula E."/>
            <person name="Kohler A."/>
            <person name="Sanchez-Garcia M."/>
            <person name="Andreopoulos B."/>
            <person name="Barry K.W."/>
            <person name="Bonito G."/>
            <person name="Buee M."/>
            <person name="Carver A."/>
            <person name="Chen C."/>
            <person name="Cichocki N."/>
            <person name="Clum A."/>
            <person name="Culley D."/>
            <person name="Crous P.W."/>
            <person name="Fauchery L."/>
            <person name="Girlanda M."/>
            <person name="Hayes R."/>
            <person name="Keri Z."/>
            <person name="LaButti K."/>
            <person name="Lipzen A."/>
            <person name="Lombard V."/>
            <person name="Magnuson J."/>
            <person name="Maillard F."/>
            <person name="Morin E."/>
            <person name="Murat C."/>
            <person name="Nolan M."/>
            <person name="Ohm R."/>
            <person name="Pangilinan J."/>
            <person name="Pereira M."/>
            <person name="Perotto S."/>
            <person name="Peter M."/>
            <person name="Riley R."/>
            <person name="Sitrit Y."/>
            <person name="Stielow B."/>
            <person name="Szollosi G."/>
            <person name="Zifcakova L."/>
            <person name="Stursova M."/>
            <person name="Spatafora J.W."/>
            <person name="Tedersoo L."/>
            <person name="Vaario L.-M."/>
            <person name="Yamada A."/>
            <person name="Yan M."/>
            <person name="Wang P."/>
            <person name="Xu J."/>
            <person name="Bruns T."/>
            <person name="Baldrian P."/>
            <person name="Vilgalys R."/>
            <person name="Henrissat B."/>
            <person name="Grigoriev I.V."/>
            <person name="Hibbett D."/>
            <person name="Nagy L.G."/>
            <person name="Martin F.M."/>
        </authorList>
    </citation>
    <scope>NUCLEOTIDE SEQUENCE</scope>
    <source>
        <strain evidence="2">BED1</strain>
    </source>
</reference>
<comment type="caution">
    <text evidence="2">The sequence shown here is derived from an EMBL/GenBank/DDBJ whole genome shotgun (WGS) entry which is preliminary data.</text>
</comment>
<feature type="chain" id="PRO_5041988860" evidence="1">
    <location>
        <begin position="29"/>
        <end position="166"/>
    </location>
</feature>
<proteinExistence type="predicted"/>
<evidence type="ECO:0000313" key="2">
    <source>
        <dbReference type="EMBL" id="KAF8437953.1"/>
    </source>
</evidence>
<sequence>MLPCRNLLSSFAILATAVFFVAPVGIVAQSSDATCLPPYYWMNNSKAQSPCVIAAYLMTVCAVTPVVVQQLPPTYHYAGPYAAGQSTCACSTVTYSAFSACAICQNATEINWSQWSFNCSTVYPGSFPPGIPSGTPLPQWMFQDVTKTDVFNATLALSVGGTLILS</sequence>
<dbReference type="Proteomes" id="UP001194468">
    <property type="component" value="Unassembled WGS sequence"/>
</dbReference>